<reference evidence="1 2" key="1">
    <citation type="submission" date="2017-07" db="EMBL/GenBank/DDBJ databases">
        <title>Genomes of Fischerella (Mastigocladus) sp. strains.</title>
        <authorList>
            <person name="Miller S.R."/>
        </authorList>
    </citation>
    <scope>NUCLEOTIDE SEQUENCE [LARGE SCALE GENOMIC DNA]</scope>
    <source>
        <strain evidence="1 2">CCMEE 5318</strain>
    </source>
</reference>
<evidence type="ECO:0000313" key="1">
    <source>
        <dbReference type="EMBL" id="PMB27531.1"/>
    </source>
</evidence>
<proteinExistence type="predicted"/>
<dbReference type="AlphaFoldDB" id="A0A2N6LPA9"/>
<dbReference type="EMBL" id="NMQE01000030">
    <property type="protein sequence ID" value="PMB27531.1"/>
    <property type="molecule type" value="Genomic_DNA"/>
</dbReference>
<protein>
    <submittedName>
        <fullName evidence="1">Uncharacterized protein</fullName>
    </submittedName>
</protein>
<comment type="caution">
    <text evidence="1">The sequence shown here is derived from an EMBL/GenBank/DDBJ whole genome shotgun (WGS) entry which is preliminary data.</text>
</comment>
<gene>
    <name evidence="1" type="ORF">CEN46_01320</name>
</gene>
<evidence type="ECO:0000313" key="2">
    <source>
        <dbReference type="Proteomes" id="UP000235081"/>
    </source>
</evidence>
<sequence>MVNYHSLLFLQLYHIYFFIMTTNTANNTTGDVLIGNSSQIDFAFWILLQDGLHAPPFDKHTGGNSCLQQHRMDALSWYNWLQLILVGHDNRLACHVEDIDKETQQRVQSFKQILDINQEHNVICDEDWHKSQHQFYFSLLTEQEKFYRQALEDYRDINLEIINQNPPQLWQGSPQIQEILAQMWSDYQAVKYSNQFITELLTRPLPWDIYLADHTNSYREIYLVDYPYFIEVFVPPIFGIVTIPNCPIDESLLEQKLFNLVNNS</sequence>
<dbReference type="Proteomes" id="UP000235081">
    <property type="component" value="Unassembled WGS sequence"/>
</dbReference>
<name>A0A2N6LPA9_9CYAN</name>
<organism evidence="1 2">
    <name type="scientific">Fischerella thermalis CCMEE 5318</name>
    <dbReference type="NCBI Taxonomy" id="2019666"/>
    <lineage>
        <taxon>Bacteria</taxon>
        <taxon>Bacillati</taxon>
        <taxon>Cyanobacteriota</taxon>
        <taxon>Cyanophyceae</taxon>
        <taxon>Nostocales</taxon>
        <taxon>Hapalosiphonaceae</taxon>
        <taxon>Fischerella</taxon>
    </lineage>
</organism>
<accession>A0A2N6LPA9</accession>